<accession>A0AAD6YXS2</accession>
<dbReference type="AlphaFoldDB" id="A0AAD6YXS2"/>
<protein>
    <submittedName>
        <fullName evidence="2">Uncharacterized protein</fullName>
    </submittedName>
</protein>
<feature type="region of interest" description="Disordered" evidence="1">
    <location>
        <begin position="25"/>
        <end position="55"/>
    </location>
</feature>
<keyword evidence="3" id="KW-1185">Reference proteome</keyword>
<comment type="caution">
    <text evidence="2">The sequence shown here is derived from an EMBL/GenBank/DDBJ whole genome shotgun (WGS) entry which is preliminary data.</text>
</comment>
<proteinExistence type="predicted"/>
<evidence type="ECO:0000313" key="3">
    <source>
        <dbReference type="Proteomes" id="UP001218218"/>
    </source>
</evidence>
<dbReference type="EMBL" id="JARIHO010000148">
    <property type="protein sequence ID" value="KAJ7300933.1"/>
    <property type="molecule type" value="Genomic_DNA"/>
</dbReference>
<evidence type="ECO:0000256" key="1">
    <source>
        <dbReference type="SAM" id="MobiDB-lite"/>
    </source>
</evidence>
<reference evidence="2" key="1">
    <citation type="submission" date="2023-03" db="EMBL/GenBank/DDBJ databases">
        <title>Massive genome expansion in bonnet fungi (Mycena s.s.) driven by repeated elements and novel gene families across ecological guilds.</title>
        <authorList>
            <consortium name="Lawrence Berkeley National Laboratory"/>
            <person name="Harder C.B."/>
            <person name="Miyauchi S."/>
            <person name="Viragh M."/>
            <person name="Kuo A."/>
            <person name="Thoen E."/>
            <person name="Andreopoulos B."/>
            <person name="Lu D."/>
            <person name="Skrede I."/>
            <person name="Drula E."/>
            <person name="Henrissat B."/>
            <person name="Morin E."/>
            <person name="Kohler A."/>
            <person name="Barry K."/>
            <person name="LaButti K."/>
            <person name="Morin E."/>
            <person name="Salamov A."/>
            <person name="Lipzen A."/>
            <person name="Mereny Z."/>
            <person name="Hegedus B."/>
            <person name="Baldrian P."/>
            <person name="Stursova M."/>
            <person name="Weitz H."/>
            <person name="Taylor A."/>
            <person name="Grigoriev I.V."/>
            <person name="Nagy L.G."/>
            <person name="Martin F."/>
            <person name="Kauserud H."/>
        </authorList>
    </citation>
    <scope>NUCLEOTIDE SEQUENCE</scope>
    <source>
        <strain evidence="2">CBHHK002</strain>
    </source>
</reference>
<gene>
    <name evidence="2" type="ORF">DFH08DRAFT_827974</name>
</gene>
<sequence>MICRRLHAVSRASFLLHQPPAVTLGPSTSLSHKAPRTGGTSLSLSGPDQDHHSVGDNGFPDIAADGGGVNRDSPVILRYIRMRKGDVLEPAGVKELWKGQISEKARHSNCIFVKACPQHVTSGKVKYPRAADGEAQAEQAVADALVKQSNSSRSIITPLPMVLGPNALPLKVVLLAPQKIKLELVT</sequence>
<dbReference type="Proteomes" id="UP001218218">
    <property type="component" value="Unassembled WGS sequence"/>
</dbReference>
<organism evidence="2 3">
    <name type="scientific">Mycena albidolilacea</name>
    <dbReference type="NCBI Taxonomy" id="1033008"/>
    <lineage>
        <taxon>Eukaryota</taxon>
        <taxon>Fungi</taxon>
        <taxon>Dikarya</taxon>
        <taxon>Basidiomycota</taxon>
        <taxon>Agaricomycotina</taxon>
        <taxon>Agaricomycetes</taxon>
        <taxon>Agaricomycetidae</taxon>
        <taxon>Agaricales</taxon>
        <taxon>Marasmiineae</taxon>
        <taxon>Mycenaceae</taxon>
        <taxon>Mycena</taxon>
    </lineage>
</organism>
<evidence type="ECO:0000313" key="2">
    <source>
        <dbReference type="EMBL" id="KAJ7300933.1"/>
    </source>
</evidence>
<name>A0AAD6YXS2_9AGAR</name>